<keyword evidence="1" id="KW-0812">Transmembrane</keyword>
<evidence type="ECO:0000313" key="2">
    <source>
        <dbReference type="EMBL" id="MBM7636632.1"/>
    </source>
</evidence>
<evidence type="ECO:0008006" key="4">
    <source>
        <dbReference type="Google" id="ProtNLM"/>
    </source>
</evidence>
<dbReference type="RefSeq" id="WP_205017501.1">
    <property type="nucleotide sequence ID" value="NZ_JAFBEI010000030.1"/>
</dbReference>
<organism evidence="2 3">
    <name type="scientific">Streptococcus saliviloxodontae</name>
    <dbReference type="NCBI Taxonomy" id="1349416"/>
    <lineage>
        <taxon>Bacteria</taxon>
        <taxon>Bacillati</taxon>
        <taxon>Bacillota</taxon>
        <taxon>Bacilli</taxon>
        <taxon>Lactobacillales</taxon>
        <taxon>Streptococcaceae</taxon>
        <taxon>Streptococcus</taxon>
    </lineage>
</organism>
<evidence type="ECO:0000313" key="3">
    <source>
        <dbReference type="Proteomes" id="UP000809081"/>
    </source>
</evidence>
<protein>
    <recommendedName>
        <fullName evidence="4">DUF4342 domain-containing protein</fullName>
    </recommendedName>
</protein>
<sequence length="138" mass="16182">MNYQDRRRIRREVERQVKRAGLRQQQKQYDMAEYQSVVTRFEAAKDRMSQAHLAMLQEDDPDKKLAFAQLTEQYADEAEAIWQAWEAKKVKESRTTVSIWLFAATVGLSLMFPFLAPGFILAFLIYLGLAYGRKRKVD</sequence>
<gene>
    <name evidence="2" type="ORF">JOC31_001456</name>
</gene>
<keyword evidence="3" id="KW-1185">Reference proteome</keyword>
<keyword evidence="1" id="KW-1133">Transmembrane helix</keyword>
<evidence type="ECO:0000256" key="1">
    <source>
        <dbReference type="SAM" id="Phobius"/>
    </source>
</evidence>
<reference evidence="2 3" key="1">
    <citation type="submission" date="2021-01" db="EMBL/GenBank/DDBJ databases">
        <title>Genomic Encyclopedia of Type Strains, Phase IV (KMG-IV): sequencing the most valuable type-strain genomes for metagenomic binning, comparative biology and taxonomic classification.</title>
        <authorList>
            <person name="Goeker M."/>
        </authorList>
    </citation>
    <scope>NUCLEOTIDE SEQUENCE [LARGE SCALE GENOMIC DNA]</scope>
    <source>
        <strain evidence="2 3">DSM 27513</strain>
    </source>
</reference>
<comment type="caution">
    <text evidence="2">The sequence shown here is derived from an EMBL/GenBank/DDBJ whole genome shotgun (WGS) entry which is preliminary data.</text>
</comment>
<keyword evidence="1" id="KW-0472">Membrane</keyword>
<dbReference type="Proteomes" id="UP000809081">
    <property type="component" value="Unassembled WGS sequence"/>
</dbReference>
<name>A0ABS2PMW2_9STRE</name>
<accession>A0ABS2PMW2</accession>
<dbReference type="EMBL" id="JAFBEI010000030">
    <property type="protein sequence ID" value="MBM7636632.1"/>
    <property type="molecule type" value="Genomic_DNA"/>
</dbReference>
<proteinExistence type="predicted"/>
<feature type="transmembrane region" description="Helical" evidence="1">
    <location>
        <begin position="99"/>
        <end position="129"/>
    </location>
</feature>